<dbReference type="InterPro" id="IPR001611">
    <property type="entry name" value="Leu-rich_rpt"/>
</dbReference>
<comment type="similarity">
    <text evidence="3">Belongs to the polycystin family.</text>
</comment>
<evidence type="ECO:0000256" key="6">
    <source>
        <dbReference type="ARBA" id="ARBA00022692"/>
    </source>
</evidence>
<keyword evidence="13" id="KW-0325">Glycoprotein</keyword>
<dbReference type="InterPro" id="IPR057244">
    <property type="entry name" value="GAIN_B"/>
</dbReference>
<dbReference type="Pfam" id="PF20519">
    <property type="entry name" value="Polycystin_dom"/>
    <property type="match status" value="1"/>
</dbReference>
<keyword evidence="14" id="KW-0966">Cell projection</keyword>
<feature type="region of interest" description="Disordered" evidence="16">
    <location>
        <begin position="4050"/>
        <end position="4080"/>
    </location>
</feature>
<keyword evidence="7" id="KW-0732">Signal</keyword>
<comment type="caution">
    <text evidence="15">Lacks conserved residue(s) required for the propagation of feature annotation.</text>
</comment>
<dbReference type="InterPro" id="IPR003591">
    <property type="entry name" value="Leu-rich_rpt_typical-subtyp"/>
</dbReference>
<accession>A0A091WLM5</accession>
<dbReference type="InterPro" id="IPR000203">
    <property type="entry name" value="GPS"/>
</dbReference>
<dbReference type="Gene3D" id="3.10.100.10">
    <property type="entry name" value="Mannose-Binding Protein A, subunit A"/>
    <property type="match status" value="1"/>
</dbReference>
<dbReference type="GO" id="GO:0006816">
    <property type="term" value="P:calcium ion transport"/>
    <property type="evidence" value="ECO:0007669"/>
    <property type="project" value="TreeGrafter"/>
</dbReference>
<evidence type="ECO:0000259" key="20">
    <source>
        <dbReference type="PROSITE" id="PS50095"/>
    </source>
</evidence>
<evidence type="ECO:0000256" key="14">
    <source>
        <dbReference type="ARBA" id="ARBA00023273"/>
    </source>
</evidence>
<dbReference type="Pfam" id="PF13855">
    <property type="entry name" value="LRR_8"/>
    <property type="match status" value="1"/>
</dbReference>
<evidence type="ECO:0000256" key="11">
    <source>
        <dbReference type="ARBA" id="ARBA00023136"/>
    </source>
</evidence>
<proteinExistence type="inferred from homology"/>
<dbReference type="InterPro" id="IPR000434">
    <property type="entry name" value="PC1"/>
</dbReference>
<dbReference type="InterPro" id="IPR006228">
    <property type="entry name" value="Polycystin_cat"/>
</dbReference>
<dbReference type="SUPFAM" id="SSF49723">
    <property type="entry name" value="Lipase/lipooxygenase domain (PLAT/LH2 domain)"/>
    <property type="match status" value="1"/>
</dbReference>
<feature type="domain" description="PKD" evidence="19">
    <location>
        <begin position="1411"/>
        <end position="1475"/>
    </location>
</feature>
<dbReference type="InterPro" id="IPR001024">
    <property type="entry name" value="PLAT/LH2_dom"/>
</dbReference>
<dbReference type="Gene3D" id="1.10.287.70">
    <property type="match status" value="1"/>
</dbReference>
<dbReference type="InterPro" id="IPR022409">
    <property type="entry name" value="PKD/Chitinase_dom"/>
</dbReference>
<dbReference type="Proteomes" id="UP000053605">
    <property type="component" value="Unassembled WGS sequence"/>
</dbReference>
<dbReference type="PANTHER" id="PTHR46730:SF3">
    <property type="entry name" value="POLYCYSTIN-1"/>
    <property type="match status" value="1"/>
</dbReference>
<feature type="domain" description="PKD" evidence="19">
    <location>
        <begin position="226"/>
        <end position="258"/>
    </location>
</feature>
<dbReference type="SMART" id="SM00321">
    <property type="entry name" value="WSC"/>
    <property type="match status" value="1"/>
</dbReference>
<feature type="compositionally biased region" description="Low complexity" evidence="16">
    <location>
        <begin position="4068"/>
        <end position="4080"/>
    </location>
</feature>
<feature type="transmembrane region" description="Helical" evidence="17">
    <location>
        <begin position="3457"/>
        <end position="3476"/>
    </location>
</feature>
<name>A0A091WLM5_OPIHO</name>
<feature type="domain" description="WSC" evidence="23">
    <location>
        <begin position="99"/>
        <end position="192"/>
    </location>
</feature>
<dbReference type="PROSITE" id="PS50041">
    <property type="entry name" value="C_TYPE_LECTIN_2"/>
    <property type="match status" value="1"/>
</dbReference>
<keyword evidence="10" id="KW-0969">Cilium</keyword>
<evidence type="ECO:0000256" key="15">
    <source>
        <dbReference type="PROSITE-ProRule" id="PRU00152"/>
    </source>
</evidence>
<evidence type="ECO:0000256" key="5">
    <source>
        <dbReference type="ARBA" id="ARBA00022614"/>
    </source>
</evidence>
<evidence type="ECO:0000256" key="10">
    <source>
        <dbReference type="ARBA" id="ARBA00023069"/>
    </source>
</evidence>
<keyword evidence="8" id="KW-0677">Repeat</keyword>
<dbReference type="CDD" id="cd00037">
    <property type="entry name" value="CLECT"/>
    <property type="match status" value="1"/>
</dbReference>
<evidence type="ECO:0000256" key="2">
    <source>
        <dbReference type="ARBA" id="ARBA00004651"/>
    </source>
</evidence>
<feature type="domain" description="PKD" evidence="19">
    <location>
        <begin position="1338"/>
        <end position="1393"/>
    </location>
</feature>
<dbReference type="STRING" id="30419.A0A091WLM5"/>
<dbReference type="Pfam" id="PF00059">
    <property type="entry name" value="Lectin_C"/>
    <property type="match status" value="1"/>
</dbReference>
<feature type="non-terminal residue" evidence="24">
    <location>
        <position position="4143"/>
    </location>
</feature>
<evidence type="ECO:0000256" key="16">
    <source>
        <dbReference type="SAM" id="MobiDB-lite"/>
    </source>
</evidence>
<evidence type="ECO:0000259" key="19">
    <source>
        <dbReference type="PROSITE" id="PS50093"/>
    </source>
</evidence>
<dbReference type="PANTHER" id="PTHR46730">
    <property type="entry name" value="POLYCYSTIN-1"/>
    <property type="match status" value="1"/>
</dbReference>
<feature type="domain" description="PKD" evidence="19">
    <location>
        <begin position="1070"/>
        <end position="1128"/>
    </location>
</feature>
<dbReference type="CDD" id="cd00146">
    <property type="entry name" value="PKD"/>
    <property type="match status" value="10"/>
</dbReference>
<dbReference type="SMART" id="SM00303">
    <property type="entry name" value="GPS"/>
    <property type="match status" value="1"/>
</dbReference>
<dbReference type="PROSITE" id="PS51450">
    <property type="entry name" value="LRR"/>
    <property type="match status" value="1"/>
</dbReference>
<dbReference type="SUPFAM" id="SSF49299">
    <property type="entry name" value="PKD domain"/>
    <property type="match status" value="13"/>
</dbReference>
<keyword evidence="4" id="KW-1003">Cell membrane</keyword>
<dbReference type="Pfam" id="PF01477">
    <property type="entry name" value="PLAT"/>
    <property type="match status" value="1"/>
</dbReference>
<dbReference type="Pfam" id="PF08016">
    <property type="entry name" value="PKD_channel"/>
    <property type="match status" value="1"/>
</dbReference>
<feature type="transmembrane region" description="Helical" evidence="17">
    <location>
        <begin position="2937"/>
        <end position="2959"/>
    </location>
</feature>
<keyword evidence="5" id="KW-0433">Leucine-rich repeat</keyword>
<dbReference type="SUPFAM" id="SSF52058">
    <property type="entry name" value="L domain-like"/>
    <property type="match status" value="1"/>
</dbReference>
<dbReference type="InterPro" id="IPR000601">
    <property type="entry name" value="PKD_dom"/>
</dbReference>
<dbReference type="InterPro" id="IPR036392">
    <property type="entry name" value="PLAT/LH2_dom_sf"/>
</dbReference>
<dbReference type="PROSITE" id="PS51212">
    <property type="entry name" value="WSC"/>
    <property type="match status" value="1"/>
</dbReference>
<evidence type="ECO:0000259" key="18">
    <source>
        <dbReference type="PROSITE" id="PS50041"/>
    </source>
</evidence>
<dbReference type="GO" id="GO:0005886">
    <property type="term" value="C:plasma membrane"/>
    <property type="evidence" value="ECO:0007669"/>
    <property type="project" value="UniProtKB-SubCell"/>
</dbReference>
<dbReference type="InterPro" id="IPR013122">
    <property type="entry name" value="PKD1_2_channel"/>
</dbReference>
<dbReference type="CDD" id="cd01752">
    <property type="entry name" value="PLAT_polycystin"/>
    <property type="match status" value="1"/>
</dbReference>
<evidence type="ECO:0000313" key="25">
    <source>
        <dbReference type="Proteomes" id="UP000053605"/>
    </source>
</evidence>
<dbReference type="InterPro" id="IPR035986">
    <property type="entry name" value="PKD_dom_sf"/>
</dbReference>
<protein>
    <submittedName>
        <fullName evidence="24">Polycystin-1</fullName>
    </submittedName>
</protein>
<dbReference type="PROSITE" id="PS50221">
    <property type="entry name" value="GAIN_B"/>
    <property type="match status" value="1"/>
</dbReference>
<feature type="domain" description="PKD" evidence="19">
    <location>
        <begin position="1236"/>
        <end position="1309"/>
    </location>
</feature>
<comment type="subcellular location">
    <subcellularLocation>
        <location evidence="2">Cell membrane</location>
        <topology evidence="2">Multi-pass membrane protein</topology>
    </subcellularLocation>
    <subcellularLocation>
        <location evidence="1">Cell projection</location>
        <location evidence="1">Cilium</location>
    </subcellularLocation>
</comment>
<feature type="non-terminal residue" evidence="24">
    <location>
        <position position="1"/>
    </location>
</feature>
<dbReference type="Gene3D" id="2.60.40.10">
    <property type="entry name" value="Immunoglobulins"/>
    <property type="match status" value="9"/>
</dbReference>
<feature type="transmembrane region" description="Helical" evidence="17">
    <location>
        <begin position="3864"/>
        <end position="3887"/>
    </location>
</feature>
<dbReference type="Gene3D" id="2.60.60.20">
    <property type="entry name" value="PLAT/LH2 domain"/>
    <property type="match status" value="1"/>
</dbReference>
<feature type="transmembrane region" description="Helical" evidence="17">
    <location>
        <begin position="3913"/>
        <end position="3935"/>
    </location>
</feature>
<reference evidence="24 25" key="1">
    <citation type="submission" date="2014-04" db="EMBL/GenBank/DDBJ databases">
        <title>Genome evolution of avian class.</title>
        <authorList>
            <person name="Zhang G."/>
            <person name="Li C."/>
        </authorList>
    </citation>
    <scope>NUCLEOTIDE SEQUENCE [LARGE SCALE GENOMIC DNA]</scope>
    <source>
        <strain evidence="24">BGI_N306</strain>
    </source>
</reference>
<dbReference type="InterPro" id="IPR046791">
    <property type="entry name" value="Polycystin_dom"/>
</dbReference>
<sequence>ISGLDVQMFESLTSLAKLDISHNKISTLEDGIFDNLFNLSEINLSWNPFVCDCKLSWLPRWVEDRKVKVVEASDTRCAHPPEVANLSLFDVLFVNATCEAQHITCLTSNHTEEAEVVILFTSVHPGNLTEETCSALCYAEEQEYGGFSSQGQCLCGTAHETNSSSGCLPFCTEHLSGQACGGPSLVPAPFQAQLPVSFTGLQPRYSLHQAVLFNISIPIAVSTLLWEFGDQTEVLNTTGNAAVHMYALPGQYNVTVTIFVGTKVLYMQAEIEVVASPQRLELQCPALVKTNDSLDIRIRNRGGTGLVVLYGITAEAGELGRAVHPMCPPDGLVFPGNNHCFQLVVEKAEWLEAQQHCQERGNGELAFVSSPEIQSFLVAHVIRSLDVWIGFNDFASTGAQQRGEGFNLESCQNWLPGEPHPSNADHCVRMGPTGQCNTDLCMAKHSYVCEYKPKGVLLNAKNFFEGNPELDTHEAVTDVAEDVLSAPWPAVEVMVFPELAFRHEGYLTALEFVTQELHQPVEVRFQVHRPIDGEDCQEGKNATEPFHTAQDDGNWTLLECPPGFQWCRLTNWCSSLNDCCNATECANSSLASSPTPAPLQHNESQLSYELIKEFLFTVPAGPSSPYLVTLRNENIFVRADDVFSIQHNAGLGLLLQCQPSTTSPYRTNVLSTNSSEWALGLCDGFVDAAWINSTVCSLRVRYAEEQLVPVISPRNAGLEHPGRYTVRASVDNGVFSTNLSCGFWVASSVSGLRVIHPTPQGGKVYLPSNHTTLVVKLSSGVNATASWLGDNHTFPFEGSCPAAVAPLTADCGRETNDTWFAVVSLSGLREGLSTHVLVAENAVSSQNITVTVKVEEPIRGLRATPDPETRVLLNTRVSYVPVMEAGSDVTFRWTVDDKPSFTFYNVVFNVIYQSPAVYKLSLTASNHVSNFTVNYNVTVEMMNKMKNLTVLGVLPVLPQNSTVELTARVQVDSAVDAMFLWDFGDGVQETYLFKPPYNKSFLVPDPSVHEVVIEHNVSHVYQDPGEYALVVLVSNQFENLTHLTPVHIHSYLIDVKMEAEEEVLVVSHPVTFRANPLPSPYGVVYTWDFGDGSSLVTATQSTVTYSYPRRGVYNITVTANNTISSVETVECYQVFEEITGLRVSVDEAAELGASVTLNASVETGDSITWIFDMGDGTVLQSQVPVVEHVYIKDINCTVNVTAVNPVNSVSQTVPVRIFVLEVLKIEPAACIPEHPDVQLTAYVTGNPEEYIFDWTFGDGSSNVTISGDPVVMHNFTRSGTFPLSLTLSSRFNKAHYFTSVCVEPEIVNVTLLPSKQFVRLGEESSFQVSAVPLYQYRYRWDFGNNESTRSSGTEVTYTYKNTGVFLVTVTVSNNVSFNNDTAFVEVQEPVGLAKIEYNGTSVLELNQIYLFSASMNGTKVSYCWDFGDGTTQLGQIATHSYNNTGHYTISVTGRNDVSSNETIIDITVKRRLQGLTINASRTVVPLNGSVSFVATLVAGSAIRYSWILCDRCTPIQGSSTISYTFRSVGTFNVIVTAENKISSLQDSIYVYVLEQIEGLQVTSSDLVEDAYFPTNKTLHLQAVVREGTNISYSWVVQRDGSPSAVQTFTGKTFSLSILEAGNYTVYLKATNMLGCATANRTLEFIESIGLLKPCAFPNPVAINASVNISTTITSGTGVTYVWYLEDGFSPVTSEPFIVHSFQSPGVIEVVIGAENKLDSTNATVYICVEEVIEGLSIGTAELDCRYVSSGSTVVFEGELQKGTEVTWLWEVPTGTLTGQSVAVLFPTAGFYTVYLNASNDISWALASRNISVLDRIQGLEVLASKKVVEPGEQVTFVIRMLSGTSVSYLVSISGDYSVVLNGSKYTHEFTKSGDYLVTVTVQNQISIAHAQVLISVLEAIRDVRLLNCCEEGIPTGTEKSFSAQVGRGSRVSFSWQFSLWKEQGRSVVTAAGESVSYTPEAAGLLEIHLNAFNDLGSVNVTRTIQVQDPIVQVSLTASNAFVNRTAVFEAAVVPSSRSVEFLWTFGDGSSTQMTRVAVANYSYLSPGDYLVEVNATNLISFFIAQLSVTVRVLECEEPEVELALPPQVVMKRSQRNYLEAQIDLRGCIKYQTEHLWEIYRAPSCMNLDDSSRIRLPNVDVNRPQLVIPKLALEVGNYCFIFIVSFGDTPLSKSIFANVTVIPSKLVPIIDGGSYRVWSNTQDLILDGEKSYDPNLDDDEQTPFSAAGCSLNFSAKEGIVTISKAVLEADVEYTFDLTVRKEGMSAEATNQTVFIKRGGVPIVSLECVSCKAQSVYEVSKSSYVYLEGTCQNCHNDSKLGRWAAHSFKNKSLILDKKTTSTGDTGMNLVLRQGALKDGEGYTFTLHITDLTTGEEGFASIDLLPNQPPVGGSCRLSPKGPLRALMAKVHFECADWVPEQASITLSSLFNHLLPPHLPSQLKGRFWLLPPAPSDGLHLTRMPLPLGSSMEIGLPEGFPSLSHWLYNQTDTVLQGLVKQGDPQQVIEYSLALITILNEYERSVLLEPETGNEFELRTWTRNNITETLNSLNVNTVDDIQQISAALAQCTVVSKELVCKSCLTRTLNKLETMMTILQGETTQGTVTPTGIADNILNITGDLIHLVNTVSQESKPQELLADSHNLLLAPKAYNLSSSLMRILMKSRVLNEEPLELVGGEIKATGKRSDPFNLLCYENTPNCQFSIHSNPFPFGYISNYTVSTKVASMEFQTHNGVQIPIGSLDSEKAITVMVSNNTDADNLSAGTEVIEARTSVNLIVTMESNNREAGLHFQLTYRVLNDHYIASEPEPFIMAYLHHEPEPNEHNCSASKKIGLDALAGSDHKLYTFFTSPRTDDTIQKYYFNITNHFSWSPVEVTLGLYTSLCQYFSEQEKRWKTEGIIPLEETRPDQAVCLTQHLTAFGASLFVPPNSVQFIFPAPGPGLNYIVLLTCAVCFVTYSVAALIVHKLDMIDINRVGVIPFCGKNGLYKYEILVKTGWGRGSGTTAHVGIALYGVDHKSGHRHLDGENAFHRNSLDVFQIATERSLGSIWRIRVWHDNKGLSPSWYLQHVIVRDLQSSKSYFFLVNDWLSVESEENDGLVEKEVYAASETELRSFSRIFVAELQRGFFEKHVWLSMWDRPPRSRFTRVQRATCCSLLIFLFLCANAVWYGVVGNVHLSNGAVSNLIPVNVDTVAVGLVSSVVVYPLYLVILFLFRMARGKVSINHTLTHSDQQSLEIDNYLDSSILDSSFPTFPGLRAEAFSEQTKTDLFLEDSKSLVRWPSSEALLSWPDLLSDPSIMGNTIQKLKRGRASRHLGLEAPLATEEDSVSLGIHQGQPRYFSASDEDLIRQILADGASGISHSQDLGPYMRAETDLISGLSSMFGEKVETVVMQKLNDKGQSVAAPPREVSRSAKSTWTVADQTFRKRLLPPWCSYLAHGISLLLFATSTGVSVWIGVGFSSSVALMWLISGIFSFLASFLVWEPLKVLLEALYFSLVAKRLHPEEDDTLVEHPFVEHVSEKISKVRPPQGFALFQAKEEARKVKLLHRMLKNFLIYMMFLLVILLTNYGDASRNSRAFLLQSSIKQQLGSNEFLRIKRSDQFWLWMSQVFLPYLYNNGSGQESYSTTLGSARLRQLRLQEAECQRSAQDVLHGMGMAARRNCTDPHSFSTADYAAGWERAAVNVTAAWSHPPPDLTGEGAAQPAPTPPAPSSGVWYWGYISFYDSSGYVQELGASLEESRARLNFLQQHTWIDNMSRAVFVELMQYHPSVDLHAAITLQQHSQTLPSPSLITSPFLPQVFLMMFVVYFVVSESLSIKKEGRAYFTLWANYGQWVFILLTTCTVVVHLSQATLADQQWLKYLNNRKGFTNFYQVAFLNTVFSTLAASLLFLLTVQAARQLRFVRQWSVFGKTLQKSAKELTAAGLAFTVLLLAYAQLGFLLFSSSSESFRSVGSSLPLLFAMLRGSVNLRPCLPESSGLCYLFCTSYIILEVWIVLRLFTVVLIYSYREMHFELYRPAFEPQDYEMVELFVRRLKMWMGFSKAKEFRHKVRFEGMEPLPSRDSSDSKSFRGPTPSAASDSSRASTSSSQLDGLSLVLSTRDSLEVDADIQRLLSLFEMLLAQFDRVNQVTEDVYRIEHQLEGSRSRRSRR</sequence>
<feature type="transmembrane region" description="Helical" evidence="17">
    <location>
        <begin position="3145"/>
        <end position="3166"/>
    </location>
</feature>
<feature type="transmembrane region" description="Helical" evidence="17">
    <location>
        <begin position="3784"/>
        <end position="3804"/>
    </location>
</feature>
<dbReference type="InterPro" id="IPR002859">
    <property type="entry name" value="PKD/REJ-like"/>
</dbReference>
<dbReference type="InterPro" id="IPR014010">
    <property type="entry name" value="REJ_dom"/>
</dbReference>
<dbReference type="InterPro" id="IPR001304">
    <property type="entry name" value="C-type_lectin-like"/>
</dbReference>
<evidence type="ECO:0000256" key="1">
    <source>
        <dbReference type="ARBA" id="ARBA00004138"/>
    </source>
</evidence>
<evidence type="ECO:0000256" key="13">
    <source>
        <dbReference type="ARBA" id="ARBA00023180"/>
    </source>
</evidence>
<feature type="domain" description="PKD" evidence="19">
    <location>
        <begin position="1674"/>
        <end position="1735"/>
    </location>
</feature>
<dbReference type="InterPro" id="IPR002889">
    <property type="entry name" value="WSC_carb-bd"/>
</dbReference>
<keyword evidence="6 17" id="KW-0812">Transmembrane</keyword>
<feature type="transmembrane region" description="Helical" evidence="17">
    <location>
        <begin position="3186"/>
        <end position="3208"/>
    </location>
</feature>
<dbReference type="PROSITE" id="PS50095">
    <property type="entry name" value="PLAT"/>
    <property type="match status" value="1"/>
</dbReference>
<dbReference type="SMART" id="SM00082">
    <property type="entry name" value="LRRCT"/>
    <property type="match status" value="1"/>
</dbReference>
<evidence type="ECO:0000259" key="23">
    <source>
        <dbReference type="PROSITE" id="PS51212"/>
    </source>
</evidence>
<feature type="transmembrane region" description="Helical" evidence="17">
    <location>
        <begin position="3429"/>
        <end position="3451"/>
    </location>
</feature>
<feature type="domain" description="GAIN-B" evidence="21">
    <location>
        <begin position="2733"/>
        <end position="2927"/>
    </location>
</feature>
<dbReference type="PROSITE" id="PS51111">
    <property type="entry name" value="REJ"/>
    <property type="match status" value="1"/>
</dbReference>
<evidence type="ECO:0000256" key="4">
    <source>
        <dbReference type="ARBA" id="ARBA00022475"/>
    </source>
</evidence>
<dbReference type="GO" id="GO:0005261">
    <property type="term" value="F:monoatomic cation channel activity"/>
    <property type="evidence" value="ECO:0007669"/>
    <property type="project" value="TreeGrafter"/>
</dbReference>
<dbReference type="SMART" id="SM00089">
    <property type="entry name" value="PKD"/>
    <property type="match status" value="15"/>
</dbReference>
<keyword evidence="9 17" id="KW-1133">Transmembrane helix</keyword>
<evidence type="ECO:0000313" key="24">
    <source>
        <dbReference type="EMBL" id="KFR16474.1"/>
    </source>
</evidence>
<dbReference type="FunFam" id="2.60.60.20:FF:000012">
    <property type="entry name" value="polycystin-1 isoform X2"/>
    <property type="match status" value="1"/>
</dbReference>
<feature type="domain" description="PKD" evidence="19">
    <location>
        <begin position="976"/>
        <end position="1048"/>
    </location>
</feature>
<dbReference type="SUPFAM" id="SSF56436">
    <property type="entry name" value="C-type lectin-like"/>
    <property type="match status" value="1"/>
</dbReference>
<dbReference type="InterPro" id="IPR032675">
    <property type="entry name" value="LRR_dom_sf"/>
</dbReference>
<evidence type="ECO:0000256" key="9">
    <source>
        <dbReference type="ARBA" id="ARBA00022989"/>
    </source>
</evidence>
<dbReference type="InterPro" id="IPR013783">
    <property type="entry name" value="Ig-like_fold"/>
</dbReference>
<feature type="domain" description="PLAT" evidence="20">
    <location>
        <begin position="2982"/>
        <end position="3097"/>
    </location>
</feature>
<dbReference type="InterPro" id="IPR016186">
    <property type="entry name" value="C-type_lectin-like/link_sf"/>
</dbReference>
<dbReference type="Gene3D" id="3.80.10.10">
    <property type="entry name" value="Ribonuclease Inhibitor"/>
    <property type="match status" value="1"/>
</dbReference>
<keyword evidence="12" id="KW-1015">Disulfide bond</keyword>
<evidence type="ECO:0000259" key="22">
    <source>
        <dbReference type="PROSITE" id="PS51111"/>
    </source>
</evidence>
<dbReference type="Pfam" id="PF00801">
    <property type="entry name" value="PKD"/>
    <property type="match status" value="13"/>
</dbReference>
<feature type="domain" description="C-type lectin" evidence="18">
    <location>
        <begin position="336"/>
        <end position="450"/>
    </location>
</feature>
<organism evidence="24 25">
    <name type="scientific">Opisthocomus hoazin</name>
    <name type="common">Hoatzin</name>
    <name type="synonym">Phasianus hoazin</name>
    <dbReference type="NCBI Taxonomy" id="30419"/>
    <lineage>
        <taxon>Eukaryota</taxon>
        <taxon>Metazoa</taxon>
        <taxon>Chordata</taxon>
        <taxon>Craniata</taxon>
        <taxon>Vertebrata</taxon>
        <taxon>Euteleostomi</taxon>
        <taxon>Archelosauria</taxon>
        <taxon>Archosauria</taxon>
        <taxon>Dinosauria</taxon>
        <taxon>Saurischia</taxon>
        <taxon>Theropoda</taxon>
        <taxon>Coelurosauria</taxon>
        <taxon>Aves</taxon>
        <taxon>Neognathae</taxon>
        <taxon>Neoaves</taxon>
        <taxon>Opisthocomiformes</taxon>
        <taxon>Opisthocomidae</taxon>
        <taxon>Opisthocomus</taxon>
    </lineage>
</organism>
<feature type="domain" description="PKD" evidence="19">
    <location>
        <begin position="1989"/>
        <end position="2072"/>
    </location>
</feature>
<feature type="domain" description="PKD" evidence="19">
    <location>
        <begin position="1162"/>
        <end position="1219"/>
    </location>
</feature>
<dbReference type="PROSITE" id="PS50093">
    <property type="entry name" value="PKD"/>
    <property type="match status" value="11"/>
</dbReference>
<evidence type="ECO:0000256" key="17">
    <source>
        <dbReference type="SAM" id="Phobius"/>
    </source>
</evidence>
<evidence type="ECO:0000256" key="8">
    <source>
        <dbReference type="ARBA" id="ARBA00022737"/>
    </source>
</evidence>
<keyword evidence="11 17" id="KW-0472">Membrane</keyword>
<feature type="transmembrane region" description="Helical" evidence="17">
    <location>
        <begin position="3824"/>
        <end position="3844"/>
    </location>
</feature>
<evidence type="ECO:0000256" key="3">
    <source>
        <dbReference type="ARBA" id="ARBA00007200"/>
    </source>
</evidence>
<feature type="domain" description="PKD" evidence="19">
    <location>
        <begin position="884"/>
        <end position="940"/>
    </location>
</feature>
<dbReference type="SMART" id="SM00308">
    <property type="entry name" value="LH2"/>
    <property type="match status" value="1"/>
</dbReference>
<dbReference type="SMART" id="SM00369">
    <property type="entry name" value="LRR_TYP"/>
    <property type="match status" value="1"/>
</dbReference>
<feature type="transmembrane region" description="Helical" evidence="17">
    <location>
        <begin position="3544"/>
        <end position="3563"/>
    </location>
</feature>
<dbReference type="SMART" id="SM00034">
    <property type="entry name" value="CLECT"/>
    <property type="match status" value="1"/>
</dbReference>
<evidence type="ECO:0000259" key="21">
    <source>
        <dbReference type="PROSITE" id="PS50221"/>
    </source>
</evidence>
<dbReference type="InterPro" id="IPR016187">
    <property type="entry name" value="CTDL_fold"/>
</dbReference>
<evidence type="ECO:0000256" key="12">
    <source>
        <dbReference type="ARBA" id="ARBA00023157"/>
    </source>
</evidence>
<dbReference type="EMBL" id="KK735911">
    <property type="protein sequence ID" value="KFR16474.1"/>
    <property type="molecule type" value="Genomic_DNA"/>
</dbReference>
<keyword evidence="25" id="KW-1185">Reference proteome</keyword>
<feature type="transmembrane region" description="Helical" evidence="17">
    <location>
        <begin position="3972"/>
        <end position="4000"/>
    </location>
</feature>
<dbReference type="InterPro" id="IPR042060">
    <property type="entry name" value="PLAT_polycystin1"/>
</dbReference>
<dbReference type="Pfam" id="PF02010">
    <property type="entry name" value="REJ"/>
    <property type="match status" value="1"/>
</dbReference>
<dbReference type="GO" id="GO:0005929">
    <property type="term" value="C:cilium"/>
    <property type="evidence" value="ECO:0007669"/>
    <property type="project" value="UniProtKB-SubCell"/>
</dbReference>
<feature type="domain" description="PKD" evidence="19">
    <location>
        <begin position="1762"/>
        <end position="1812"/>
    </location>
</feature>
<dbReference type="InterPro" id="IPR000483">
    <property type="entry name" value="Cys-rich_flank_reg_C"/>
</dbReference>
<gene>
    <name evidence="24" type="ORF">N306_14294</name>
</gene>
<dbReference type="NCBIfam" id="TIGR00864">
    <property type="entry name" value="PCC"/>
    <property type="match status" value="1"/>
</dbReference>
<evidence type="ECO:0000256" key="7">
    <source>
        <dbReference type="ARBA" id="ARBA00022729"/>
    </source>
</evidence>
<feature type="domain" description="REJ" evidence="22">
    <location>
        <begin position="2075"/>
        <end position="2751"/>
    </location>
</feature>
<dbReference type="PRINTS" id="PR00500">
    <property type="entry name" value="POLYCYSTIN1"/>
</dbReference>